<organism evidence="1 2">
    <name type="scientific">Phlebia brevispora</name>
    <dbReference type="NCBI Taxonomy" id="194682"/>
    <lineage>
        <taxon>Eukaryota</taxon>
        <taxon>Fungi</taxon>
        <taxon>Dikarya</taxon>
        <taxon>Basidiomycota</taxon>
        <taxon>Agaricomycotina</taxon>
        <taxon>Agaricomycetes</taxon>
        <taxon>Polyporales</taxon>
        <taxon>Meruliaceae</taxon>
        <taxon>Phlebia</taxon>
    </lineage>
</organism>
<sequence length="665" mass="73411">MVGNAASRLPDYLPWIRDEVASHYLALLLEWQKYFSSTGPTHLVQIEMQNPFALLKISVAVLSLLERHVGARTVALAKALKEYFQIGQNVDMDTLYTTGSLRIFVGDSDIVCLSSPNDIDYPIILWAVTLIGGIVATMNPALTPQEIEYQLKLVQPKLIIAHQLTFNTVKQILQKAQLGIRPTLVSIASIPSNASIVTVGSLVEFGRNLPLPSPEIHLKPGEAKRKIALLCFSSGTTGYPKVISVILGIPLLVLTHSEWQAVAISHYNFICAVLQSAAVSRVNEDYAPWEERRVRPGDVSLGGNVTSRFILRHADIRIHLWLSDKRNLHFMYLSAVTVVVTAQFNFEKMLENIAKYKITTLSIVPPQATLLCKHPTVKSYDLSSVRLCMLAAAPVSAELTAALLSVIPNSQLGQGYGMTEATGPITMFPVSQKVGIPGSGGQLMPGTIARVVKLDGTLSTRGERGELWVKGPQICVGYYKNEEATRETFVDGWLRTGDEVYFDDDGNIFVVDRIKEIMKVKGFQVSPAELEGHLLTHPAVGDVGVVGVPDDYSGEVPVAFVVPSSAAAERMEGSPSERNAMEAEIKKHVSDAKSRYKWLSEVYFVEAIPKNPSGKILRRVMREKIQDLFHVFQLHSLANLYVYTPTTNPNDKNAEKWYYNGSKRG</sequence>
<protein>
    <submittedName>
        <fullName evidence="1">Uncharacterized protein</fullName>
    </submittedName>
</protein>
<comment type="caution">
    <text evidence="1">The sequence shown here is derived from an EMBL/GenBank/DDBJ whole genome shotgun (WGS) entry which is preliminary data.</text>
</comment>
<evidence type="ECO:0000313" key="2">
    <source>
        <dbReference type="Proteomes" id="UP001148662"/>
    </source>
</evidence>
<keyword evidence="2" id="KW-1185">Reference proteome</keyword>
<evidence type="ECO:0000313" key="1">
    <source>
        <dbReference type="EMBL" id="KAJ3558976.1"/>
    </source>
</evidence>
<name>A0ACC1TEL8_9APHY</name>
<gene>
    <name evidence="1" type="ORF">NM688_g619</name>
</gene>
<proteinExistence type="predicted"/>
<reference evidence="1" key="1">
    <citation type="submission" date="2022-07" db="EMBL/GenBank/DDBJ databases">
        <title>Genome Sequence of Phlebia brevispora.</title>
        <authorList>
            <person name="Buettner E."/>
        </authorList>
    </citation>
    <scope>NUCLEOTIDE SEQUENCE</scope>
    <source>
        <strain evidence="1">MPL23</strain>
    </source>
</reference>
<accession>A0ACC1TEL8</accession>
<dbReference type="EMBL" id="JANHOG010000053">
    <property type="protein sequence ID" value="KAJ3558976.1"/>
    <property type="molecule type" value="Genomic_DNA"/>
</dbReference>
<dbReference type="Proteomes" id="UP001148662">
    <property type="component" value="Unassembled WGS sequence"/>
</dbReference>